<keyword evidence="7" id="KW-0472">Membrane</keyword>
<reference evidence="11 12" key="1">
    <citation type="submission" date="2018-06" db="EMBL/GenBank/DDBJ databases">
        <title>Chryseolinea flavus sp. nov., a member of the phylum Bacteroidetes isolated from soil.</title>
        <authorList>
            <person name="Li Y."/>
            <person name="Wang J."/>
        </authorList>
    </citation>
    <scope>NUCLEOTIDE SEQUENCE [LARGE SCALE GENOMIC DNA]</scope>
    <source>
        <strain evidence="11 12">SDU1-6</strain>
    </source>
</reference>
<dbReference type="Pfam" id="PF00512">
    <property type="entry name" value="HisKA"/>
    <property type="match status" value="1"/>
</dbReference>
<dbReference type="PROSITE" id="PS50113">
    <property type="entry name" value="PAC"/>
    <property type="match status" value="1"/>
</dbReference>
<feature type="domain" description="PAC" evidence="10">
    <location>
        <begin position="107"/>
        <end position="157"/>
    </location>
</feature>
<dbReference type="Proteomes" id="UP000251889">
    <property type="component" value="Unassembled WGS sequence"/>
</dbReference>
<dbReference type="InterPro" id="IPR004358">
    <property type="entry name" value="Sig_transdc_His_kin-like_C"/>
</dbReference>
<feature type="domain" description="PAS" evidence="9">
    <location>
        <begin position="30"/>
        <end position="74"/>
    </location>
</feature>
<dbReference type="Pfam" id="PF00989">
    <property type="entry name" value="PAS"/>
    <property type="match status" value="1"/>
</dbReference>
<comment type="caution">
    <text evidence="11">The sequence shown here is derived from an EMBL/GenBank/DDBJ whole genome shotgun (WGS) entry which is preliminary data.</text>
</comment>
<dbReference type="Gene3D" id="3.30.565.10">
    <property type="entry name" value="Histidine kinase-like ATPase, C-terminal domain"/>
    <property type="match status" value="1"/>
</dbReference>
<dbReference type="AlphaFoldDB" id="A0A364Y7L9"/>
<dbReference type="OrthoDB" id="9808408at2"/>
<dbReference type="PANTHER" id="PTHR43047">
    <property type="entry name" value="TWO-COMPONENT HISTIDINE PROTEIN KINASE"/>
    <property type="match status" value="1"/>
</dbReference>
<dbReference type="GO" id="GO:0006355">
    <property type="term" value="P:regulation of DNA-templated transcription"/>
    <property type="evidence" value="ECO:0007669"/>
    <property type="project" value="InterPro"/>
</dbReference>
<keyword evidence="7" id="KW-0812">Transmembrane</keyword>
<dbReference type="SMART" id="SM00388">
    <property type="entry name" value="HisKA"/>
    <property type="match status" value="1"/>
</dbReference>
<dbReference type="EMBL" id="QMFY01000002">
    <property type="protein sequence ID" value="RAW02387.1"/>
    <property type="molecule type" value="Genomic_DNA"/>
</dbReference>
<evidence type="ECO:0000256" key="2">
    <source>
        <dbReference type="ARBA" id="ARBA00012438"/>
    </source>
</evidence>
<dbReference type="PROSITE" id="PS50109">
    <property type="entry name" value="HIS_KIN"/>
    <property type="match status" value="1"/>
</dbReference>
<keyword evidence="3" id="KW-0597">Phosphoprotein</keyword>
<keyword evidence="6" id="KW-0175">Coiled coil</keyword>
<evidence type="ECO:0000256" key="5">
    <source>
        <dbReference type="ARBA" id="ARBA00022777"/>
    </source>
</evidence>
<evidence type="ECO:0000259" key="8">
    <source>
        <dbReference type="PROSITE" id="PS50109"/>
    </source>
</evidence>
<dbReference type="NCBIfam" id="TIGR00229">
    <property type="entry name" value="sensory_box"/>
    <property type="match status" value="1"/>
</dbReference>
<dbReference type="InterPro" id="IPR036890">
    <property type="entry name" value="HATPase_C_sf"/>
</dbReference>
<dbReference type="InterPro" id="IPR003594">
    <property type="entry name" value="HATPase_dom"/>
</dbReference>
<evidence type="ECO:0000313" key="12">
    <source>
        <dbReference type="Proteomes" id="UP000251889"/>
    </source>
</evidence>
<dbReference type="InterPro" id="IPR013767">
    <property type="entry name" value="PAS_fold"/>
</dbReference>
<dbReference type="SUPFAM" id="SSF55785">
    <property type="entry name" value="PYP-like sensor domain (PAS domain)"/>
    <property type="match status" value="1"/>
</dbReference>
<organism evidence="11 12">
    <name type="scientific">Pseudochryseolinea flava</name>
    <dbReference type="NCBI Taxonomy" id="2059302"/>
    <lineage>
        <taxon>Bacteria</taxon>
        <taxon>Pseudomonadati</taxon>
        <taxon>Bacteroidota</taxon>
        <taxon>Cytophagia</taxon>
        <taxon>Cytophagales</taxon>
        <taxon>Fulvivirgaceae</taxon>
        <taxon>Pseudochryseolinea</taxon>
    </lineage>
</organism>
<sequence>MTMVVSGRTDFCQAFFILKALCLIIMPFLANETFRQIFQSSVEAIIMVDRDGRILLANPVSERMFGYEKDMLRGLLVEDLLPESVRSRHVKYREGFTAHPEPRPMGMGRDLVARRNDGSTFPVAVSLSHTNIEGELLVMAFISDVSERKKQEEALRRSEEQLLVYASELEKKVQSRTEDLNATIHALEKEVIERKRAEEDAHKALDRERELNELKSKFVSIASHEFRTPLSTIMSSASLIKQYNERQEGEKVDKHVLRIKSSVNHLTGILNDFLSLGKLEEGKVEMVKENFVLNDFLHEVKEELTPTLKHGQSLMVNEIPSVVVNSDQRILRNILFNLISNASKYSEEEKSISVTCSIENMHINFLIRDEGIGIPEEDQKHMFDRFFRASNAGNIQGTGLGLNIVRRYVELLNGKISFSSTYGKGSVFKVVIPM</sequence>
<dbReference type="EC" id="2.7.13.3" evidence="2"/>
<evidence type="ECO:0000259" key="9">
    <source>
        <dbReference type="PROSITE" id="PS50112"/>
    </source>
</evidence>
<dbReference type="Gene3D" id="3.30.450.20">
    <property type="entry name" value="PAS domain"/>
    <property type="match status" value="1"/>
</dbReference>
<feature type="domain" description="Histidine kinase" evidence="8">
    <location>
        <begin position="221"/>
        <end position="434"/>
    </location>
</feature>
<dbReference type="SMART" id="SM00387">
    <property type="entry name" value="HATPase_c"/>
    <property type="match status" value="1"/>
</dbReference>
<dbReference type="SUPFAM" id="SSF47384">
    <property type="entry name" value="Homodimeric domain of signal transducing histidine kinase"/>
    <property type="match status" value="1"/>
</dbReference>
<dbReference type="GO" id="GO:0005886">
    <property type="term" value="C:plasma membrane"/>
    <property type="evidence" value="ECO:0007669"/>
    <property type="project" value="TreeGrafter"/>
</dbReference>
<keyword evidence="7" id="KW-1133">Transmembrane helix</keyword>
<evidence type="ECO:0000256" key="1">
    <source>
        <dbReference type="ARBA" id="ARBA00000085"/>
    </source>
</evidence>
<dbReference type="CDD" id="cd00082">
    <property type="entry name" value="HisKA"/>
    <property type="match status" value="1"/>
</dbReference>
<dbReference type="InterPro" id="IPR035965">
    <property type="entry name" value="PAS-like_dom_sf"/>
</dbReference>
<evidence type="ECO:0000259" key="10">
    <source>
        <dbReference type="PROSITE" id="PS50113"/>
    </source>
</evidence>
<dbReference type="Gene3D" id="1.10.287.130">
    <property type="match status" value="1"/>
</dbReference>
<evidence type="ECO:0000313" key="11">
    <source>
        <dbReference type="EMBL" id="RAW02387.1"/>
    </source>
</evidence>
<dbReference type="CDD" id="cd00130">
    <property type="entry name" value="PAS"/>
    <property type="match status" value="1"/>
</dbReference>
<dbReference type="GO" id="GO:0000155">
    <property type="term" value="F:phosphorelay sensor kinase activity"/>
    <property type="evidence" value="ECO:0007669"/>
    <property type="project" value="InterPro"/>
</dbReference>
<dbReference type="CDD" id="cd00075">
    <property type="entry name" value="HATPase"/>
    <property type="match status" value="1"/>
</dbReference>
<protein>
    <recommendedName>
        <fullName evidence="2">histidine kinase</fullName>
        <ecNumber evidence="2">2.7.13.3</ecNumber>
    </recommendedName>
</protein>
<keyword evidence="12" id="KW-1185">Reference proteome</keyword>
<keyword evidence="4" id="KW-0808">Transferase</keyword>
<dbReference type="SUPFAM" id="SSF55874">
    <property type="entry name" value="ATPase domain of HSP90 chaperone/DNA topoisomerase II/histidine kinase"/>
    <property type="match status" value="1"/>
</dbReference>
<name>A0A364Y7L9_9BACT</name>
<dbReference type="SMART" id="SM00091">
    <property type="entry name" value="PAS"/>
    <property type="match status" value="1"/>
</dbReference>
<accession>A0A364Y7L9</accession>
<dbReference type="PROSITE" id="PS50112">
    <property type="entry name" value="PAS"/>
    <property type="match status" value="1"/>
</dbReference>
<keyword evidence="5 11" id="KW-0418">Kinase</keyword>
<feature type="transmembrane region" description="Helical" evidence="7">
    <location>
        <begin position="12"/>
        <end position="30"/>
    </location>
</feature>
<dbReference type="InterPro" id="IPR000700">
    <property type="entry name" value="PAS-assoc_C"/>
</dbReference>
<feature type="coiled-coil region" evidence="6">
    <location>
        <begin position="148"/>
        <end position="214"/>
    </location>
</feature>
<evidence type="ECO:0000256" key="6">
    <source>
        <dbReference type="SAM" id="Coils"/>
    </source>
</evidence>
<dbReference type="Pfam" id="PF02518">
    <property type="entry name" value="HATPase_c"/>
    <property type="match status" value="1"/>
</dbReference>
<proteinExistence type="predicted"/>
<dbReference type="InterPro" id="IPR005467">
    <property type="entry name" value="His_kinase_dom"/>
</dbReference>
<dbReference type="InterPro" id="IPR036097">
    <property type="entry name" value="HisK_dim/P_sf"/>
</dbReference>
<dbReference type="FunFam" id="3.30.565.10:FF:000006">
    <property type="entry name" value="Sensor histidine kinase WalK"/>
    <property type="match status" value="1"/>
</dbReference>
<dbReference type="GO" id="GO:0009927">
    <property type="term" value="F:histidine phosphotransfer kinase activity"/>
    <property type="evidence" value="ECO:0007669"/>
    <property type="project" value="TreeGrafter"/>
</dbReference>
<dbReference type="PRINTS" id="PR00344">
    <property type="entry name" value="BCTRLSENSOR"/>
</dbReference>
<dbReference type="PANTHER" id="PTHR43047:SF72">
    <property type="entry name" value="OSMOSENSING HISTIDINE PROTEIN KINASE SLN1"/>
    <property type="match status" value="1"/>
</dbReference>
<comment type="catalytic activity">
    <reaction evidence="1">
        <text>ATP + protein L-histidine = ADP + protein N-phospho-L-histidine.</text>
        <dbReference type="EC" id="2.7.13.3"/>
    </reaction>
</comment>
<dbReference type="InterPro" id="IPR000014">
    <property type="entry name" value="PAS"/>
</dbReference>
<evidence type="ECO:0000256" key="4">
    <source>
        <dbReference type="ARBA" id="ARBA00022679"/>
    </source>
</evidence>
<gene>
    <name evidence="11" type="ORF">DQQ10_07595</name>
</gene>
<evidence type="ECO:0000256" key="3">
    <source>
        <dbReference type="ARBA" id="ARBA00022553"/>
    </source>
</evidence>
<evidence type="ECO:0000256" key="7">
    <source>
        <dbReference type="SAM" id="Phobius"/>
    </source>
</evidence>
<dbReference type="InterPro" id="IPR003661">
    <property type="entry name" value="HisK_dim/P_dom"/>
</dbReference>